<keyword evidence="1" id="KW-0001">2Fe-2S</keyword>
<dbReference type="GO" id="GO:0051537">
    <property type="term" value="F:2 iron, 2 sulfur cluster binding"/>
    <property type="evidence" value="ECO:0007669"/>
    <property type="project" value="UniProtKB-KW"/>
</dbReference>
<gene>
    <name evidence="7" type="ORF">DBO85_10665</name>
</gene>
<dbReference type="Pfam" id="PF00355">
    <property type="entry name" value="Rieske"/>
    <property type="match status" value="1"/>
</dbReference>
<keyword evidence="2" id="KW-0479">Metal-binding</keyword>
<dbReference type="AlphaFoldDB" id="A0A2T5P9W4"/>
<dbReference type="RefSeq" id="WP_108107234.1">
    <property type="nucleotide sequence ID" value="NZ_QASN01000017.1"/>
</dbReference>
<evidence type="ECO:0000256" key="3">
    <source>
        <dbReference type="ARBA" id="ARBA00023002"/>
    </source>
</evidence>
<dbReference type="Proteomes" id="UP000244064">
    <property type="component" value="Unassembled WGS sequence"/>
</dbReference>
<dbReference type="SUPFAM" id="SSF50022">
    <property type="entry name" value="ISP domain"/>
    <property type="match status" value="1"/>
</dbReference>
<evidence type="ECO:0000256" key="5">
    <source>
        <dbReference type="ARBA" id="ARBA00023014"/>
    </source>
</evidence>
<evidence type="ECO:0000256" key="1">
    <source>
        <dbReference type="ARBA" id="ARBA00022714"/>
    </source>
</evidence>
<dbReference type="InterPro" id="IPR050584">
    <property type="entry name" value="Cholesterol_7-desaturase"/>
</dbReference>
<keyword evidence="4" id="KW-0408">Iron</keyword>
<dbReference type="GO" id="GO:0051213">
    <property type="term" value="F:dioxygenase activity"/>
    <property type="evidence" value="ECO:0007669"/>
    <property type="project" value="UniProtKB-KW"/>
</dbReference>
<dbReference type="EMBL" id="QASN01000017">
    <property type="protein sequence ID" value="PTU74540.1"/>
    <property type="molecule type" value="Genomic_DNA"/>
</dbReference>
<keyword evidence="8" id="KW-1185">Reference proteome</keyword>
<keyword evidence="5" id="KW-0411">Iron-sulfur</keyword>
<evidence type="ECO:0000313" key="8">
    <source>
        <dbReference type="Proteomes" id="UP000244064"/>
    </source>
</evidence>
<feature type="domain" description="Rieske" evidence="6">
    <location>
        <begin position="12"/>
        <end position="114"/>
    </location>
</feature>
<dbReference type="Gene3D" id="2.102.10.10">
    <property type="entry name" value="Rieske [2Fe-2S] iron-sulphur domain"/>
    <property type="match status" value="1"/>
</dbReference>
<dbReference type="SUPFAM" id="SSF55961">
    <property type="entry name" value="Bet v1-like"/>
    <property type="match status" value="1"/>
</dbReference>
<evidence type="ECO:0000313" key="7">
    <source>
        <dbReference type="EMBL" id="PTU74540.1"/>
    </source>
</evidence>
<name>A0A2T5P9W4_9PSED</name>
<dbReference type="OrthoDB" id="9769355at2"/>
<keyword evidence="3" id="KW-0560">Oxidoreductase</keyword>
<sequence>MSPIDEPLANWWPLATSLQLGTRKPLARVLHGRPLVLFRAADGNPAALPDRCPHRLAPLSQGCVRDGNIECPYHGWRFDAAGHCTRAPGSLDCRSGTPLLQALQSCEAHGLVWVRSAGDAGSAPCGPTRTAGTLDLFWVHDQVRCSLQEAAENFLDAFHTHFVHAGWIRRDAQRQRVIAEVRALEDGVEARYSEEGKQAGLVSRLLEGSRGESFGRFRLPGLAEIEYRDRAGRLNLQISAWLVPAQHGQLQVIARVATRRGLLPGWFKRLALRPLFGVVLGQDKQILEALSSNHARFADSPADWGPTRPLDGRQDLLGPSIRQLLEQGRLGEFVASRQELEL</sequence>
<dbReference type="PROSITE" id="PS51296">
    <property type="entry name" value="RIESKE"/>
    <property type="match status" value="1"/>
</dbReference>
<evidence type="ECO:0000256" key="4">
    <source>
        <dbReference type="ARBA" id="ARBA00023004"/>
    </source>
</evidence>
<dbReference type="Pfam" id="PF19112">
    <property type="entry name" value="VanA_C"/>
    <property type="match status" value="1"/>
</dbReference>
<dbReference type="InterPro" id="IPR017941">
    <property type="entry name" value="Rieske_2Fe-2S"/>
</dbReference>
<dbReference type="InterPro" id="IPR044043">
    <property type="entry name" value="VanA_C_cat"/>
</dbReference>
<accession>A0A2T5P9W4</accession>
<evidence type="ECO:0000256" key="2">
    <source>
        <dbReference type="ARBA" id="ARBA00022723"/>
    </source>
</evidence>
<keyword evidence="7" id="KW-0223">Dioxygenase</keyword>
<dbReference type="PANTHER" id="PTHR21266">
    <property type="entry name" value="IRON-SULFUR DOMAIN CONTAINING PROTEIN"/>
    <property type="match status" value="1"/>
</dbReference>
<comment type="caution">
    <text evidence="7">The sequence shown here is derived from an EMBL/GenBank/DDBJ whole genome shotgun (WGS) entry which is preliminary data.</text>
</comment>
<evidence type="ECO:0000259" key="6">
    <source>
        <dbReference type="PROSITE" id="PS51296"/>
    </source>
</evidence>
<proteinExistence type="predicted"/>
<reference evidence="7 8" key="1">
    <citation type="submission" date="2018-04" db="EMBL/GenBank/DDBJ databases">
        <title>Pseudomonas sp. nov., isolated from mangrove soil.</title>
        <authorList>
            <person name="Chen C."/>
        </authorList>
    </citation>
    <scope>NUCLEOTIDE SEQUENCE [LARGE SCALE GENOMIC DNA]</scope>
    <source>
        <strain evidence="7 8">TC-11</strain>
    </source>
</reference>
<protein>
    <submittedName>
        <fullName evidence="7">Aromatic ring-hydroxylating dioxygenase subunit alpha</fullName>
    </submittedName>
</protein>
<dbReference type="Gene3D" id="3.90.380.10">
    <property type="entry name" value="Naphthalene 1,2-dioxygenase Alpha Subunit, Chain A, domain 1"/>
    <property type="match status" value="1"/>
</dbReference>
<organism evidence="7 8">
    <name type="scientific">Pseudomonas mangrovi</name>
    <dbReference type="NCBI Taxonomy" id="2161748"/>
    <lineage>
        <taxon>Bacteria</taxon>
        <taxon>Pseudomonadati</taxon>
        <taxon>Pseudomonadota</taxon>
        <taxon>Gammaproteobacteria</taxon>
        <taxon>Pseudomonadales</taxon>
        <taxon>Pseudomonadaceae</taxon>
        <taxon>Pseudomonas</taxon>
    </lineage>
</organism>
<dbReference type="GO" id="GO:0046872">
    <property type="term" value="F:metal ion binding"/>
    <property type="evidence" value="ECO:0007669"/>
    <property type="project" value="UniProtKB-KW"/>
</dbReference>
<dbReference type="PANTHER" id="PTHR21266:SF60">
    <property type="entry name" value="3-KETOSTEROID-9-ALPHA-MONOOXYGENASE, OXYGENASE COMPONENT"/>
    <property type="match status" value="1"/>
</dbReference>
<dbReference type="InterPro" id="IPR036922">
    <property type="entry name" value="Rieske_2Fe-2S_sf"/>
</dbReference>